<evidence type="ECO:0000256" key="4">
    <source>
        <dbReference type="ARBA" id="ARBA00022989"/>
    </source>
</evidence>
<keyword evidence="8" id="KW-1185">Reference proteome</keyword>
<gene>
    <name evidence="7" type="ORF">DJ021_00695</name>
</gene>
<comment type="subcellular location">
    <subcellularLocation>
        <location evidence="1">Cell membrane</location>
        <topology evidence="1">Multi-pass membrane protein</topology>
    </subcellularLocation>
</comment>
<dbReference type="InterPro" id="IPR000390">
    <property type="entry name" value="Small_drug/metabolite_transptr"/>
</dbReference>
<evidence type="ECO:0000256" key="5">
    <source>
        <dbReference type="ARBA" id="ARBA00023136"/>
    </source>
</evidence>
<dbReference type="EMBL" id="QFYP01000001">
    <property type="protein sequence ID" value="RAK58424.1"/>
    <property type="molecule type" value="Genomic_DNA"/>
</dbReference>
<dbReference type="InterPro" id="IPR037185">
    <property type="entry name" value="EmrE-like"/>
</dbReference>
<dbReference type="Gene3D" id="1.10.3730.20">
    <property type="match status" value="1"/>
</dbReference>
<evidence type="ECO:0000256" key="1">
    <source>
        <dbReference type="ARBA" id="ARBA00004651"/>
    </source>
</evidence>
<organism evidence="7 8">
    <name type="scientific">Phenylobacterium hankyongense</name>
    <dbReference type="NCBI Taxonomy" id="1813876"/>
    <lineage>
        <taxon>Bacteria</taxon>
        <taxon>Pseudomonadati</taxon>
        <taxon>Pseudomonadota</taxon>
        <taxon>Alphaproteobacteria</taxon>
        <taxon>Caulobacterales</taxon>
        <taxon>Caulobacteraceae</taxon>
        <taxon>Phenylobacterium</taxon>
    </lineage>
</organism>
<evidence type="ECO:0000313" key="7">
    <source>
        <dbReference type="EMBL" id="RAK58424.1"/>
    </source>
</evidence>
<dbReference type="GO" id="GO:0005886">
    <property type="term" value="C:plasma membrane"/>
    <property type="evidence" value="ECO:0007669"/>
    <property type="project" value="UniProtKB-SubCell"/>
</dbReference>
<sequence>MTAAPPVAHQGFARAARPLVWLGMPVLGVVNQYLAVETAHALTGERFGLGWLAAAARTPWTQAWVACELLTLAVWMVVLSQLKLSAAFPMTALGYMLVVGLGWTVFGEPVSLPQVVGGAAILAGVWLLGEPEARS</sequence>
<dbReference type="Proteomes" id="UP000249842">
    <property type="component" value="Unassembled WGS sequence"/>
</dbReference>
<dbReference type="GO" id="GO:0022857">
    <property type="term" value="F:transmembrane transporter activity"/>
    <property type="evidence" value="ECO:0007669"/>
    <property type="project" value="InterPro"/>
</dbReference>
<protein>
    <submittedName>
        <fullName evidence="7">Transporter</fullName>
    </submittedName>
</protein>
<dbReference type="AlphaFoldDB" id="A0A328AXV2"/>
<dbReference type="RefSeq" id="WP_111455696.1">
    <property type="nucleotide sequence ID" value="NZ_QFYP01000001.1"/>
</dbReference>
<evidence type="ECO:0000313" key="8">
    <source>
        <dbReference type="Proteomes" id="UP000249842"/>
    </source>
</evidence>
<dbReference type="OrthoDB" id="7189096at2"/>
<keyword evidence="4 6" id="KW-1133">Transmembrane helix</keyword>
<reference evidence="8" key="1">
    <citation type="submission" date="2018-05" db="EMBL/GenBank/DDBJ databases">
        <authorList>
            <person name="Li X."/>
        </authorList>
    </citation>
    <scope>NUCLEOTIDE SEQUENCE [LARGE SCALE GENOMIC DNA]</scope>
    <source>
        <strain evidence="8">HKS-05</strain>
    </source>
</reference>
<evidence type="ECO:0000256" key="3">
    <source>
        <dbReference type="ARBA" id="ARBA00022692"/>
    </source>
</evidence>
<evidence type="ECO:0000256" key="2">
    <source>
        <dbReference type="ARBA" id="ARBA00022475"/>
    </source>
</evidence>
<dbReference type="PANTHER" id="PTHR30561:SF9">
    <property type="entry name" value="4-AMINO-4-DEOXY-L-ARABINOSE-PHOSPHOUNDECAPRENOL FLIPPASE SUBUNIT ARNF-RELATED"/>
    <property type="match status" value="1"/>
</dbReference>
<keyword evidence="5 6" id="KW-0472">Membrane</keyword>
<feature type="transmembrane region" description="Helical" evidence="6">
    <location>
        <begin position="112"/>
        <end position="129"/>
    </location>
</feature>
<feature type="transmembrane region" description="Helical" evidence="6">
    <location>
        <begin position="86"/>
        <end position="106"/>
    </location>
</feature>
<proteinExistence type="predicted"/>
<evidence type="ECO:0000256" key="6">
    <source>
        <dbReference type="SAM" id="Phobius"/>
    </source>
</evidence>
<dbReference type="SUPFAM" id="SSF103481">
    <property type="entry name" value="Multidrug resistance efflux transporter EmrE"/>
    <property type="match status" value="1"/>
</dbReference>
<keyword evidence="3 6" id="KW-0812">Transmembrane</keyword>
<dbReference type="PANTHER" id="PTHR30561">
    <property type="entry name" value="SMR FAMILY PROTON-DEPENDENT DRUG EFFLUX TRANSPORTER SUGE"/>
    <property type="match status" value="1"/>
</dbReference>
<comment type="caution">
    <text evidence="7">The sequence shown here is derived from an EMBL/GenBank/DDBJ whole genome shotgun (WGS) entry which is preliminary data.</text>
</comment>
<accession>A0A328AXV2</accession>
<feature type="transmembrane region" description="Helical" evidence="6">
    <location>
        <begin position="61"/>
        <end position="79"/>
    </location>
</feature>
<name>A0A328AXV2_9CAUL</name>
<keyword evidence="2" id="KW-1003">Cell membrane</keyword>